<feature type="transmembrane region" description="Helical" evidence="9">
    <location>
        <begin position="430"/>
        <end position="449"/>
    </location>
</feature>
<evidence type="ECO:0000313" key="10">
    <source>
        <dbReference type="EMBL" id="SPE19176.1"/>
    </source>
</evidence>
<name>A0A2N9L7D5_9BACT</name>
<dbReference type="GO" id="GO:0030955">
    <property type="term" value="F:potassium ion binding"/>
    <property type="evidence" value="ECO:0007669"/>
    <property type="project" value="UniProtKB-UniRule"/>
</dbReference>
<accession>A0A2N9L7D5</accession>
<evidence type="ECO:0000256" key="6">
    <source>
        <dbReference type="ARBA" id="ARBA00022989"/>
    </source>
</evidence>
<dbReference type="PANTHER" id="PTHR30607:SF2">
    <property type="entry name" value="POTASSIUM-TRANSPORTING ATPASE POTASSIUM-BINDING SUBUNIT"/>
    <property type="match status" value="1"/>
</dbReference>
<dbReference type="GO" id="GO:0005886">
    <property type="term" value="C:plasma membrane"/>
    <property type="evidence" value="ECO:0007669"/>
    <property type="project" value="UniProtKB-SubCell"/>
</dbReference>
<evidence type="ECO:0000256" key="5">
    <source>
        <dbReference type="ARBA" id="ARBA00022958"/>
    </source>
</evidence>
<dbReference type="EMBL" id="OKRB01000078">
    <property type="protein sequence ID" value="SPE19176.1"/>
    <property type="molecule type" value="Genomic_DNA"/>
</dbReference>
<gene>
    <name evidence="9 10" type="primary">kdpA</name>
    <name evidence="10" type="ORF">SBA5_220022</name>
</gene>
<dbReference type="HAMAP" id="MF_00275">
    <property type="entry name" value="KdpA"/>
    <property type="match status" value="1"/>
</dbReference>
<sequence length="574" mass="61776">MSFNGWLQFAVYSVVLFLLVRPVGTYLAHVLEGERTWLAPVLRPFERLIYKLCGVQADKEMNWRQYAYAALGFSAATMVLTYAVERLQAYLPWNPQHLAAVGPDLAFNTAASFTTNTNWQFYTPESTMSYLTEMVGLATHNFWSAAVGIVVAVALIRGIKRTQSATIGNFWVDMTRTLLYILGPMCVIYALLLVWQGVPQNLHAYTVAHSLETPSQVQTIGQGPVASQEAIKMLGTNGGGFFNANSAHPYENPTPLSNFLEILSIFCIGAGLTYTLGRMTGSPGHGWAVFGAMFVLFAAGFAACYWAEAHPYNVIHGAVQARTATSPGGNMEGKEVRNGIAESSLFATITTDASCGAVNGMHDSFTPLGGMIPLVNIMMGEVIFGGVGSGLYGMLIFVVLAVFIAGLMVGRTPEYLGKKIEAYDVKMAMLYALIFCFIVLTFTAIFVMIPQGLGAMANSGPHGFSEVLYSFVSGAGNNGSAFGGLTPNWWYNVAMGFDMLIGRFLMMIPVLALAGNLAQKKSVPPSPGTFPVNTPLFAVLLVGVVVIVGALTFFPALSLGPILEHLLLQAGKLF</sequence>
<dbReference type="NCBIfam" id="TIGR00680">
    <property type="entry name" value="kdpA"/>
    <property type="match status" value="1"/>
</dbReference>
<keyword evidence="7 9" id="KW-0406">Ion transport</keyword>
<evidence type="ECO:0000256" key="4">
    <source>
        <dbReference type="ARBA" id="ARBA00022692"/>
    </source>
</evidence>
<dbReference type="Pfam" id="PF03814">
    <property type="entry name" value="KdpA"/>
    <property type="match status" value="1"/>
</dbReference>
<dbReference type="GO" id="GO:0008556">
    <property type="term" value="F:P-type potassium transmembrane transporter activity"/>
    <property type="evidence" value="ECO:0007669"/>
    <property type="project" value="InterPro"/>
</dbReference>
<keyword evidence="1 9" id="KW-0813">Transport</keyword>
<dbReference type="PIRSF" id="PIRSF001294">
    <property type="entry name" value="K_ATPaseA"/>
    <property type="match status" value="1"/>
</dbReference>
<evidence type="ECO:0000256" key="9">
    <source>
        <dbReference type="HAMAP-Rule" id="MF_00275"/>
    </source>
</evidence>
<evidence type="ECO:0000256" key="2">
    <source>
        <dbReference type="ARBA" id="ARBA00022475"/>
    </source>
</evidence>
<feature type="transmembrane region" description="Helical" evidence="9">
    <location>
        <begin position="383"/>
        <end position="409"/>
    </location>
</feature>
<evidence type="ECO:0000256" key="1">
    <source>
        <dbReference type="ARBA" id="ARBA00022448"/>
    </source>
</evidence>
<comment type="similarity">
    <text evidence="9">Belongs to the KdpA family.</text>
</comment>
<dbReference type="InterPro" id="IPR004623">
    <property type="entry name" value="KdpA"/>
</dbReference>
<keyword evidence="5 9" id="KW-0630">Potassium</keyword>
<feature type="transmembrane region" description="Helical" evidence="9">
    <location>
        <begin position="177"/>
        <end position="195"/>
    </location>
</feature>
<reference evidence="11" key="1">
    <citation type="submission" date="2018-02" db="EMBL/GenBank/DDBJ databases">
        <authorList>
            <person name="Hausmann B."/>
        </authorList>
    </citation>
    <scope>NUCLEOTIDE SEQUENCE [LARGE SCALE GENOMIC DNA]</scope>
    <source>
        <strain evidence="11">Peat soil MAG SbA5</strain>
    </source>
</reference>
<dbReference type="GO" id="GO:0016787">
    <property type="term" value="F:hydrolase activity"/>
    <property type="evidence" value="ECO:0007669"/>
    <property type="project" value="UniProtKB-KW"/>
</dbReference>
<comment type="subcellular location">
    <subcellularLocation>
        <location evidence="9">Cell membrane</location>
        <topology evidence="9">Multi-pass membrane protein</topology>
    </subcellularLocation>
</comment>
<dbReference type="Proteomes" id="UP000239735">
    <property type="component" value="Unassembled WGS sequence"/>
</dbReference>
<comment type="function">
    <text evidence="9">Part of the high-affinity ATP-driven potassium transport (or Kdp) system, which catalyzes the hydrolysis of ATP coupled with the electrogenic transport of potassium into the cytoplasm. This subunit binds the extracellular potassium ions and delivers the ions to the membrane domain of KdpB through an intramembrane tunnel.</text>
</comment>
<keyword evidence="2 9" id="KW-1003">Cell membrane</keyword>
<organism evidence="10 11">
    <name type="scientific">Candidatus Sulfuritelmatomonas gaucii</name>
    <dbReference type="NCBI Taxonomy" id="2043161"/>
    <lineage>
        <taxon>Bacteria</taxon>
        <taxon>Pseudomonadati</taxon>
        <taxon>Acidobacteriota</taxon>
        <taxon>Terriglobia</taxon>
        <taxon>Terriglobales</taxon>
        <taxon>Acidobacteriaceae</taxon>
        <taxon>Candidatus Sulfuritelmatomonas</taxon>
    </lineage>
</organism>
<feature type="transmembrane region" description="Helical" evidence="9">
    <location>
        <begin position="288"/>
        <end position="308"/>
    </location>
</feature>
<evidence type="ECO:0000256" key="8">
    <source>
        <dbReference type="ARBA" id="ARBA00023136"/>
    </source>
</evidence>
<feature type="transmembrane region" description="Helical" evidence="9">
    <location>
        <begin position="536"/>
        <end position="557"/>
    </location>
</feature>
<feature type="transmembrane region" description="Helical" evidence="9">
    <location>
        <begin position="66"/>
        <end position="84"/>
    </location>
</feature>
<dbReference type="AlphaFoldDB" id="A0A2N9L7D5"/>
<dbReference type="OrthoDB" id="9763796at2"/>
<evidence type="ECO:0000256" key="7">
    <source>
        <dbReference type="ARBA" id="ARBA00023065"/>
    </source>
</evidence>
<feature type="transmembrane region" description="Helical" evidence="9">
    <location>
        <begin position="6"/>
        <end position="28"/>
    </location>
</feature>
<keyword evidence="4 9" id="KW-0812">Transmembrane</keyword>
<keyword evidence="6 9" id="KW-1133">Transmembrane helix</keyword>
<proteinExistence type="inferred from homology"/>
<evidence type="ECO:0000256" key="3">
    <source>
        <dbReference type="ARBA" id="ARBA00022538"/>
    </source>
</evidence>
<feature type="transmembrane region" description="Helical" evidence="9">
    <location>
        <begin position="134"/>
        <end position="156"/>
    </location>
</feature>
<keyword evidence="8 9" id="KW-0472">Membrane</keyword>
<keyword evidence="3 9" id="KW-0633">Potassium transport</keyword>
<protein>
    <recommendedName>
        <fullName evidence="9">Potassium-transporting ATPase potassium-binding subunit</fullName>
    </recommendedName>
    <alternativeName>
        <fullName evidence="9">ATP phosphohydrolase [potassium-transporting] A chain</fullName>
    </alternativeName>
    <alternativeName>
        <fullName evidence="9">Potassium-binding and translocating subunit A</fullName>
    </alternativeName>
    <alternativeName>
        <fullName evidence="9">Potassium-translocating ATPase A chain</fullName>
    </alternativeName>
</protein>
<evidence type="ECO:0000313" key="11">
    <source>
        <dbReference type="Proteomes" id="UP000239735"/>
    </source>
</evidence>
<feature type="transmembrane region" description="Helical" evidence="9">
    <location>
        <begin position="489"/>
        <end position="515"/>
    </location>
</feature>
<feature type="transmembrane region" description="Helical" evidence="9">
    <location>
        <begin position="259"/>
        <end position="276"/>
    </location>
</feature>
<keyword evidence="10" id="KW-0378">Hydrolase</keyword>
<comment type="subunit">
    <text evidence="9">The system is composed of three essential subunits: KdpA, KdpB and KdpC.</text>
</comment>
<dbReference type="PANTHER" id="PTHR30607">
    <property type="entry name" value="POTASSIUM-TRANSPORTING ATPASE A CHAIN"/>
    <property type="match status" value="1"/>
</dbReference>